<gene>
    <name evidence="2" type="ORF">QSV35_15685</name>
</gene>
<proteinExistence type="predicted"/>
<dbReference type="Pfam" id="PF14030">
    <property type="entry name" value="DUF4245"/>
    <property type="match status" value="1"/>
</dbReference>
<keyword evidence="3" id="KW-1185">Reference proteome</keyword>
<dbReference type="Proteomes" id="UP001235064">
    <property type="component" value="Unassembled WGS sequence"/>
</dbReference>
<protein>
    <submittedName>
        <fullName evidence="2">DUF4245 family protein</fullName>
    </submittedName>
</protein>
<keyword evidence="1" id="KW-1133">Transmembrane helix</keyword>
<evidence type="ECO:0000313" key="2">
    <source>
        <dbReference type="EMBL" id="MDL9980781.1"/>
    </source>
</evidence>
<evidence type="ECO:0000313" key="3">
    <source>
        <dbReference type="Proteomes" id="UP001235064"/>
    </source>
</evidence>
<evidence type="ECO:0000256" key="1">
    <source>
        <dbReference type="SAM" id="Phobius"/>
    </source>
</evidence>
<dbReference type="InterPro" id="IPR025339">
    <property type="entry name" value="DUF4245"/>
</dbReference>
<reference evidence="2 3" key="1">
    <citation type="submission" date="2023-06" db="EMBL/GenBank/DDBJ databases">
        <title>Microbacterium sp. nov., isolated from a waste landfill.</title>
        <authorList>
            <person name="Wen W."/>
        </authorList>
    </citation>
    <scope>NUCLEOTIDE SEQUENCE [LARGE SCALE GENOMIC DNA]</scope>
    <source>
        <strain evidence="2 3">ASV49</strain>
    </source>
</reference>
<feature type="transmembrane region" description="Helical" evidence="1">
    <location>
        <begin position="37"/>
        <end position="58"/>
    </location>
</feature>
<organism evidence="2 3">
    <name type="scientific">Microbacterium candidum</name>
    <dbReference type="NCBI Taxonomy" id="3041922"/>
    <lineage>
        <taxon>Bacteria</taxon>
        <taxon>Bacillati</taxon>
        <taxon>Actinomycetota</taxon>
        <taxon>Actinomycetes</taxon>
        <taxon>Micrococcales</taxon>
        <taxon>Microbacteriaceae</taxon>
        <taxon>Microbacterium</taxon>
    </lineage>
</organism>
<keyword evidence="1" id="KW-0472">Membrane</keyword>
<sequence>MASGPRIVAELGRPETPDETAARKAESSRIYRSSQTFRNLIAALLATLGVVLVIALSVPRGDPGVTAPVDAVAVAKQVQGSYDRPVVVAKVPASWRVNSAAVDGDETWTVAYAPKTDPGFVRVSQGFGADTAWDAQLLKGAAPSGTTDIDGITWTVYDIPDPARAGNVSYAIGTQAGKDRILIYGSASPATTAIAAKGLADQIRSMNGASR</sequence>
<dbReference type="EMBL" id="JASXSZ010000005">
    <property type="protein sequence ID" value="MDL9980781.1"/>
    <property type="molecule type" value="Genomic_DNA"/>
</dbReference>
<accession>A0ABT7N242</accession>
<comment type="caution">
    <text evidence="2">The sequence shown here is derived from an EMBL/GenBank/DDBJ whole genome shotgun (WGS) entry which is preliminary data.</text>
</comment>
<name>A0ABT7N242_9MICO</name>
<dbReference type="RefSeq" id="WP_286289739.1">
    <property type="nucleotide sequence ID" value="NZ_JASXSZ010000005.1"/>
</dbReference>
<keyword evidence="1" id="KW-0812">Transmembrane</keyword>